<evidence type="ECO:0000313" key="1">
    <source>
        <dbReference type="EMBL" id="SDZ84324.1"/>
    </source>
</evidence>
<protein>
    <submittedName>
        <fullName evidence="1">Uncharacterized protein</fullName>
    </submittedName>
</protein>
<gene>
    <name evidence="1" type="ORF">SAMN05216562_0706</name>
</gene>
<evidence type="ECO:0000313" key="2">
    <source>
        <dbReference type="Proteomes" id="UP000198658"/>
    </source>
</evidence>
<keyword evidence="2" id="KW-1185">Reference proteome</keyword>
<sequence>MYGRQSEAFDTVSEQALRQVLRCCASSDDSTALCASFRSEFATFMEEYQPYKKCFGSCGIGRQEG</sequence>
<accession>A0A1H3WD59</accession>
<dbReference type="Proteomes" id="UP000198658">
    <property type="component" value="Unassembled WGS sequence"/>
</dbReference>
<reference evidence="2" key="1">
    <citation type="submission" date="2016-10" db="EMBL/GenBank/DDBJ databases">
        <authorList>
            <person name="Varghese N."/>
            <person name="Submissions S."/>
        </authorList>
    </citation>
    <scope>NUCLEOTIDE SEQUENCE [LARGE SCALE GENOMIC DNA]</scope>
    <source>
        <strain evidence="2">CGMCC 1.10657</strain>
    </source>
</reference>
<organism evidence="1 2">
    <name type="scientific">Microbulbifer marinus</name>
    <dbReference type="NCBI Taxonomy" id="658218"/>
    <lineage>
        <taxon>Bacteria</taxon>
        <taxon>Pseudomonadati</taxon>
        <taxon>Pseudomonadota</taxon>
        <taxon>Gammaproteobacteria</taxon>
        <taxon>Cellvibrionales</taxon>
        <taxon>Microbulbiferaceae</taxon>
        <taxon>Microbulbifer</taxon>
    </lineage>
</organism>
<dbReference type="EMBL" id="FNQO01000001">
    <property type="protein sequence ID" value="SDZ84324.1"/>
    <property type="molecule type" value="Genomic_DNA"/>
</dbReference>
<name>A0A1H3WD59_9GAMM</name>
<dbReference type="AlphaFoldDB" id="A0A1H3WD59"/>
<proteinExistence type="predicted"/>